<dbReference type="AlphaFoldDB" id="A0A0B6Y7S5"/>
<organism evidence="2">
    <name type="scientific">Arion vulgaris</name>
    <dbReference type="NCBI Taxonomy" id="1028688"/>
    <lineage>
        <taxon>Eukaryota</taxon>
        <taxon>Metazoa</taxon>
        <taxon>Spiralia</taxon>
        <taxon>Lophotrochozoa</taxon>
        <taxon>Mollusca</taxon>
        <taxon>Gastropoda</taxon>
        <taxon>Heterobranchia</taxon>
        <taxon>Euthyneura</taxon>
        <taxon>Panpulmonata</taxon>
        <taxon>Eupulmonata</taxon>
        <taxon>Stylommatophora</taxon>
        <taxon>Helicina</taxon>
        <taxon>Arionoidea</taxon>
        <taxon>Arionidae</taxon>
        <taxon>Arion</taxon>
    </lineage>
</organism>
<evidence type="ECO:0000256" key="1">
    <source>
        <dbReference type="SAM" id="MobiDB-lite"/>
    </source>
</evidence>
<reference evidence="2" key="1">
    <citation type="submission" date="2014-12" db="EMBL/GenBank/DDBJ databases">
        <title>Insight into the proteome of Arion vulgaris.</title>
        <authorList>
            <person name="Aradska J."/>
            <person name="Bulat T."/>
            <person name="Smidak R."/>
            <person name="Sarate P."/>
            <person name="Gangsoo J."/>
            <person name="Sialana F."/>
            <person name="Bilban M."/>
            <person name="Lubec G."/>
        </authorList>
    </citation>
    <scope>NUCLEOTIDE SEQUENCE</scope>
    <source>
        <tissue evidence="2">Skin</tissue>
    </source>
</reference>
<name>A0A0B6Y7S5_9EUPU</name>
<feature type="region of interest" description="Disordered" evidence="1">
    <location>
        <begin position="1"/>
        <end position="26"/>
    </location>
</feature>
<sequence length="51" mass="5710">MLPPTKFSGLLEYSSPPTNYTGGDTQTHTVESETFRLHTSEVVRDNIIENV</sequence>
<proteinExistence type="predicted"/>
<dbReference type="EMBL" id="HACG01005313">
    <property type="protein sequence ID" value="CEK52178.1"/>
    <property type="molecule type" value="Transcribed_RNA"/>
</dbReference>
<protein>
    <submittedName>
        <fullName evidence="2">Uncharacterized protein</fullName>
    </submittedName>
</protein>
<accession>A0A0B6Y7S5</accession>
<gene>
    <name evidence="2" type="primary">ORF15793</name>
</gene>
<feature type="compositionally biased region" description="Polar residues" evidence="1">
    <location>
        <begin position="15"/>
        <end position="26"/>
    </location>
</feature>
<evidence type="ECO:0000313" key="2">
    <source>
        <dbReference type="EMBL" id="CEK52178.1"/>
    </source>
</evidence>